<keyword evidence="6" id="KW-0539">Nucleus</keyword>
<dbReference type="SUPFAM" id="SSF50978">
    <property type="entry name" value="WD40 repeat-like"/>
    <property type="match status" value="1"/>
</dbReference>
<feature type="compositionally biased region" description="Low complexity" evidence="8">
    <location>
        <begin position="445"/>
        <end position="462"/>
    </location>
</feature>
<dbReference type="SUPFAM" id="SSF160897">
    <property type="entry name" value="Taf5 N-terminal domain-like"/>
    <property type="match status" value="1"/>
</dbReference>
<feature type="region of interest" description="Disordered" evidence="8">
    <location>
        <begin position="365"/>
        <end position="481"/>
    </location>
</feature>
<evidence type="ECO:0000259" key="9">
    <source>
        <dbReference type="Pfam" id="PF04494"/>
    </source>
</evidence>
<keyword evidence="4" id="KW-0805">Transcription regulation</keyword>
<dbReference type="InterPro" id="IPR020472">
    <property type="entry name" value="WD40_PAC1"/>
</dbReference>
<feature type="domain" description="TFIID subunit TAF5 NTD2" evidence="9">
    <location>
        <begin position="133"/>
        <end position="244"/>
    </location>
</feature>
<evidence type="ECO:0000313" key="11">
    <source>
        <dbReference type="Proteomes" id="UP000245946"/>
    </source>
</evidence>
<dbReference type="Gene3D" id="1.25.40.500">
    <property type="entry name" value="TFIID subunit TAF5, NTD2 domain"/>
    <property type="match status" value="1"/>
</dbReference>
<dbReference type="SMART" id="SM00320">
    <property type="entry name" value="WD40"/>
    <property type="match status" value="6"/>
</dbReference>
<dbReference type="PANTHER" id="PTHR19879">
    <property type="entry name" value="TRANSCRIPTION INITIATION FACTOR TFIID"/>
    <property type="match status" value="1"/>
</dbReference>
<evidence type="ECO:0000256" key="4">
    <source>
        <dbReference type="ARBA" id="ARBA00023015"/>
    </source>
</evidence>
<feature type="compositionally biased region" description="Low complexity" evidence="8">
    <location>
        <begin position="23"/>
        <end position="40"/>
    </location>
</feature>
<dbReference type="InterPro" id="IPR001680">
    <property type="entry name" value="WD40_rpt"/>
</dbReference>
<feature type="compositionally biased region" description="Basic and acidic residues" evidence="8">
    <location>
        <begin position="109"/>
        <end position="129"/>
    </location>
</feature>
<feature type="repeat" description="WD" evidence="7">
    <location>
        <begin position="644"/>
        <end position="685"/>
    </location>
</feature>
<dbReference type="Pfam" id="PF04494">
    <property type="entry name" value="TFIID_NTD2"/>
    <property type="match status" value="1"/>
</dbReference>
<dbReference type="PROSITE" id="PS50082">
    <property type="entry name" value="WD_REPEATS_2"/>
    <property type="match status" value="4"/>
</dbReference>
<feature type="repeat" description="WD" evidence="7">
    <location>
        <begin position="596"/>
        <end position="643"/>
    </location>
</feature>
<gene>
    <name evidence="10" type="ORF">FA09DRAFT_361515</name>
</gene>
<keyword evidence="11" id="KW-1185">Reference proteome</keyword>
<dbReference type="GeneID" id="37272907"/>
<keyword evidence="2 7" id="KW-0853">WD repeat</keyword>
<dbReference type="InterPro" id="IPR007582">
    <property type="entry name" value="TFIID_NTD2"/>
</dbReference>
<feature type="region of interest" description="Disordered" evidence="8">
    <location>
        <begin position="1"/>
        <end position="40"/>
    </location>
</feature>
<keyword evidence="5" id="KW-0804">Transcription</keyword>
<proteinExistence type="predicted"/>
<dbReference type="RefSeq" id="XP_025597520.1">
    <property type="nucleotide sequence ID" value="XM_025745363.1"/>
</dbReference>
<feature type="repeat" description="WD" evidence="7">
    <location>
        <begin position="784"/>
        <end position="825"/>
    </location>
</feature>
<dbReference type="InterPro" id="IPR036322">
    <property type="entry name" value="WD40_repeat_dom_sf"/>
</dbReference>
<dbReference type="GO" id="GO:0016251">
    <property type="term" value="F:RNA polymerase II general transcription initiation factor activity"/>
    <property type="evidence" value="ECO:0007669"/>
    <property type="project" value="TreeGrafter"/>
</dbReference>
<evidence type="ECO:0000313" key="10">
    <source>
        <dbReference type="EMBL" id="PWN97241.1"/>
    </source>
</evidence>
<dbReference type="CDD" id="cd00200">
    <property type="entry name" value="WD40"/>
    <property type="match status" value="1"/>
</dbReference>
<evidence type="ECO:0000256" key="8">
    <source>
        <dbReference type="SAM" id="MobiDB-lite"/>
    </source>
</evidence>
<dbReference type="PANTHER" id="PTHR19879:SF1">
    <property type="entry name" value="CANNONBALL-RELATED"/>
    <property type="match status" value="1"/>
</dbReference>
<dbReference type="GO" id="GO:0005669">
    <property type="term" value="C:transcription factor TFIID complex"/>
    <property type="evidence" value="ECO:0007669"/>
    <property type="project" value="TreeGrafter"/>
</dbReference>
<dbReference type="EMBL" id="KZ819296">
    <property type="protein sequence ID" value="PWN97241.1"/>
    <property type="molecule type" value="Genomic_DNA"/>
</dbReference>
<evidence type="ECO:0000256" key="2">
    <source>
        <dbReference type="ARBA" id="ARBA00022574"/>
    </source>
</evidence>
<comment type="subcellular location">
    <subcellularLocation>
        <location evidence="1">Nucleus</location>
    </subcellularLocation>
</comment>
<dbReference type="Gene3D" id="2.130.10.10">
    <property type="entry name" value="YVTN repeat-like/Quinoprotein amine dehydrogenase"/>
    <property type="match status" value="3"/>
</dbReference>
<dbReference type="Pfam" id="PF00400">
    <property type="entry name" value="WD40"/>
    <property type="match status" value="5"/>
</dbReference>
<sequence length="905" mass="94881">MSGTAAGSSSARASPAPPPPPAAANGASHAPSPHAPAAEGAADLASIQAYLQARGYNRALTALNAELAALPAGAPPAAALAGAAPLSAAELAAKNAPRDARAAPAAAEAPRKKGDNAGDKERAAARELARDCDDRERGFQALRAWCQGSLESYLPELQPLLLPLFVHSFLDLVEAGSGSAAAALYSRHSALFLPLQLPLLSHLRALSLPSHVAGDALAQRFRSERYVLKMSAVVFGLLLGWLTDGGGPVAGAGAAEGLGKGTREMRGRTEMLRIINERCRLQVIQKPPHALTSTLLEEGTGLTGAGPSFSSFDSTPRSLLSSHMSAPALTERDAVAEYNSNAAGPHLKLGGQVPLSERLKKEVEREIKEEDMREEAARQKKEQEDKGGEAAPPADADAMKVDAPSAGADGTATGAAAAASPNTAGDKAGTPSRESARPSPGPGRASTVAPTTAPATTTTVSSGLLQPEFTDLPPQPPLFRSVDVDREVSRIRDARKALRLGEAAAVTPAGDDVRTAALPSVCSFTYHDAEDGLTCSTFSADASLMAAGFEESYVQVWSLKGEPLRGLKENFEQSNIRDARSLRKNRESTTQTTRKLIGHSAPVYGVSFDPIAGTAAPPRHLLSCSGDGSARLWSLDTFSALVAYRGHQGPVWNVEWSPLGTYFATASADRTARLWSTERITPLRMYAGHLSDVECLNFHPNSLYLATGSSDRTCRLWDVQRGACVRLFVGHQSPISCVRISPDGRYLASAGAGNAPFRLGATAAGDDAAISLWDLSSGRRVKKMWGHRARVLDLDFSTDGGMLMSSGSDCTVRCWDVRSAGGERTDVAVPGSLEAQQAAVAGIDAADRSAALAMPAAVGAQLTSDERDSSRDCLATFYTKRTPMLDVHVTPRNLVLTAGAYDASI</sequence>
<protein>
    <submittedName>
        <fullName evidence="10">WD40 repeat-like protein</fullName>
    </submittedName>
</protein>
<dbReference type="GO" id="GO:0006367">
    <property type="term" value="P:transcription initiation at RNA polymerase II promoter"/>
    <property type="evidence" value="ECO:0007669"/>
    <property type="project" value="TreeGrafter"/>
</dbReference>
<feature type="compositionally biased region" description="Low complexity" evidence="8">
    <location>
        <begin position="390"/>
        <end position="426"/>
    </location>
</feature>
<evidence type="ECO:0000256" key="7">
    <source>
        <dbReference type="PROSITE-ProRule" id="PRU00221"/>
    </source>
</evidence>
<evidence type="ECO:0000256" key="5">
    <source>
        <dbReference type="ARBA" id="ARBA00023163"/>
    </source>
</evidence>
<dbReference type="InterPro" id="IPR015943">
    <property type="entry name" value="WD40/YVTN_repeat-like_dom_sf"/>
</dbReference>
<feature type="compositionally biased region" description="Low complexity" evidence="8">
    <location>
        <begin position="1"/>
        <end position="14"/>
    </location>
</feature>
<dbReference type="PROSITE" id="PS50294">
    <property type="entry name" value="WD_REPEATS_REGION"/>
    <property type="match status" value="3"/>
</dbReference>
<dbReference type="STRING" id="58919.A0A316Z6P7"/>
<evidence type="ECO:0000256" key="6">
    <source>
        <dbReference type="ARBA" id="ARBA00023242"/>
    </source>
</evidence>
<keyword evidence="3" id="KW-0677">Repeat</keyword>
<feature type="repeat" description="WD" evidence="7">
    <location>
        <begin position="686"/>
        <end position="727"/>
    </location>
</feature>
<feature type="compositionally biased region" description="Basic and acidic residues" evidence="8">
    <location>
        <begin position="365"/>
        <end position="388"/>
    </location>
</feature>
<dbReference type="PRINTS" id="PR00320">
    <property type="entry name" value="GPROTEINBRPT"/>
</dbReference>
<dbReference type="PROSITE" id="PS00678">
    <property type="entry name" value="WD_REPEATS_1"/>
    <property type="match status" value="1"/>
</dbReference>
<dbReference type="InterPro" id="IPR037264">
    <property type="entry name" value="TFIID_NTD2_sf"/>
</dbReference>
<dbReference type="AlphaFoldDB" id="A0A316Z6P7"/>
<feature type="region of interest" description="Disordered" evidence="8">
    <location>
        <begin position="95"/>
        <end position="129"/>
    </location>
</feature>
<evidence type="ECO:0000256" key="3">
    <source>
        <dbReference type="ARBA" id="ARBA00022737"/>
    </source>
</evidence>
<dbReference type="OrthoDB" id="10266330at2759"/>
<reference evidence="10 11" key="1">
    <citation type="journal article" date="2018" name="Mol. Biol. Evol.">
        <title>Broad Genomic Sampling Reveals a Smut Pathogenic Ancestry of the Fungal Clade Ustilaginomycotina.</title>
        <authorList>
            <person name="Kijpornyongpan T."/>
            <person name="Mondo S.J."/>
            <person name="Barry K."/>
            <person name="Sandor L."/>
            <person name="Lee J."/>
            <person name="Lipzen A."/>
            <person name="Pangilinan J."/>
            <person name="LaButti K."/>
            <person name="Hainaut M."/>
            <person name="Henrissat B."/>
            <person name="Grigoriev I.V."/>
            <person name="Spatafora J.W."/>
            <person name="Aime M.C."/>
        </authorList>
    </citation>
    <scope>NUCLEOTIDE SEQUENCE [LARGE SCALE GENOMIC DNA]</scope>
    <source>
        <strain evidence="10 11">MCA 4186</strain>
    </source>
</reference>
<name>A0A316Z6P7_9BASI</name>
<accession>A0A316Z6P7</accession>
<dbReference type="Proteomes" id="UP000245946">
    <property type="component" value="Unassembled WGS sequence"/>
</dbReference>
<organism evidence="10 11">
    <name type="scientific">Tilletiopsis washingtonensis</name>
    <dbReference type="NCBI Taxonomy" id="58919"/>
    <lineage>
        <taxon>Eukaryota</taxon>
        <taxon>Fungi</taxon>
        <taxon>Dikarya</taxon>
        <taxon>Basidiomycota</taxon>
        <taxon>Ustilaginomycotina</taxon>
        <taxon>Exobasidiomycetes</taxon>
        <taxon>Entylomatales</taxon>
        <taxon>Entylomatales incertae sedis</taxon>
        <taxon>Tilletiopsis</taxon>
    </lineage>
</organism>
<evidence type="ECO:0000256" key="1">
    <source>
        <dbReference type="ARBA" id="ARBA00004123"/>
    </source>
</evidence>
<dbReference type="InterPro" id="IPR019775">
    <property type="entry name" value="WD40_repeat_CS"/>
</dbReference>